<sequence>MQATEAGRQRLHRLAGPEVAQLVEALTALAPPRLPERLQPDPPSGPLLRARACYGHVGGQLGAPGESGTVRTFDHPLLTALCISALPDARPGVRSHGTIHLAGALGAALFTAFLDDGWVRRRPGGRALQITGPGRRRFTELGIG</sequence>
<organism evidence="1 2">
    <name type="scientific">Amycolatopsis heterodermiae</name>
    <dbReference type="NCBI Taxonomy" id="3110235"/>
    <lineage>
        <taxon>Bacteria</taxon>
        <taxon>Bacillati</taxon>
        <taxon>Actinomycetota</taxon>
        <taxon>Actinomycetes</taxon>
        <taxon>Pseudonocardiales</taxon>
        <taxon>Pseudonocardiaceae</taxon>
        <taxon>Amycolatopsis</taxon>
    </lineage>
</organism>
<protein>
    <recommendedName>
        <fullName evidence="3">ArsR family transcriptional regulator</fullName>
    </recommendedName>
</protein>
<name>A0ABU5QWN9_9PSEU</name>
<dbReference type="Proteomes" id="UP001304298">
    <property type="component" value="Unassembled WGS sequence"/>
</dbReference>
<gene>
    <name evidence="1" type="ORF">VA596_02215</name>
</gene>
<comment type="caution">
    <text evidence="1">The sequence shown here is derived from an EMBL/GenBank/DDBJ whole genome shotgun (WGS) entry which is preliminary data.</text>
</comment>
<proteinExistence type="predicted"/>
<dbReference type="RefSeq" id="WP_323323053.1">
    <property type="nucleotide sequence ID" value="NZ_JAYFSI010000001.1"/>
</dbReference>
<evidence type="ECO:0000313" key="1">
    <source>
        <dbReference type="EMBL" id="MEA5358335.1"/>
    </source>
</evidence>
<dbReference type="EMBL" id="JAYFSI010000001">
    <property type="protein sequence ID" value="MEA5358335.1"/>
    <property type="molecule type" value="Genomic_DNA"/>
</dbReference>
<reference evidence="1 2" key="1">
    <citation type="submission" date="2023-12" db="EMBL/GenBank/DDBJ databases">
        <title>Amycolatopsis sp. V23-08.</title>
        <authorList>
            <person name="Somphong A."/>
        </authorList>
    </citation>
    <scope>NUCLEOTIDE SEQUENCE [LARGE SCALE GENOMIC DNA]</scope>
    <source>
        <strain evidence="1 2">V23-08</strain>
    </source>
</reference>
<evidence type="ECO:0000313" key="2">
    <source>
        <dbReference type="Proteomes" id="UP001304298"/>
    </source>
</evidence>
<evidence type="ECO:0008006" key="3">
    <source>
        <dbReference type="Google" id="ProtNLM"/>
    </source>
</evidence>
<keyword evidence="2" id="KW-1185">Reference proteome</keyword>
<accession>A0ABU5QWN9</accession>